<organism evidence="1 2">
    <name type="scientific">Kipferlia bialata</name>
    <dbReference type="NCBI Taxonomy" id="797122"/>
    <lineage>
        <taxon>Eukaryota</taxon>
        <taxon>Metamonada</taxon>
        <taxon>Carpediemonas-like organisms</taxon>
        <taxon>Kipferlia</taxon>
    </lineage>
</organism>
<dbReference type="InterPro" id="IPR032675">
    <property type="entry name" value="LRR_dom_sf"/>
</dbReference>
<comment type="caution">
    <text evidence="1">The sequence shown here is derived from an EMBL/GenBank/DDBJ whole genome shotgun (WGS) entry which is preliminary data.</text>
</comment>
<proteinExistence type="predicted"/>
<evidence type="ECO:0000313" key="2">
    <source>
        <dbReference type="Proteomes" id="UP000265618"/>
    </source>
</evidence>
<keyword evidence="2" id="KW-1185">Reference proteome</keyword>
<dbReference type="Gene3D" id="3.80.10.10">
    <property type="entry name" value="Ribonuclease Inhibitor"/>
    <property type="match status" value="1"/>
</dbReference>
<sequence>MSAPALYTAACRVLGIAPSEEVIRELQNPTVIPENLQSSRNAGGFGRVASPVSLSLAYLGVKRIERHLEAVCDAIVRSGMPVAVLHCEGNDIGPMSSSTLSNFISRPGSALTSLLLARNNLGDSGTVLLSTALLQCGTTQTAGHRSPFPSLAPLHALPVQSPSVLSHLSLTDNGLGDQVCSGCVLYIGV</sequence>
<dbReference type="SUPFAM" id="SSF52047">
    <property type="entry name" value="RNI-like"/>
    <property type="match status" value="1"/>
</dbReference>
<name>A0A9K3D435_9EUKA</name>
<accession>A0A9K3D435</accession>
<reference evidence="1 2" key="1">
    <citation type="journal article" date="2018" name="PLoS ONE">
        <title>The draft genome of Kipferlia bialata reveals reductive genome evolution in fornicate parasites.</title>
        <authorList>
            <person name="Tanifuji G."/>
            <person name="Takabayashi S."/>
            <person name="Kume K."/>
            <person name="Takagi M."/>
            <person name="Nakayama T."/>
            <person name="Kamikawa R."/>
            <person name="Inagaki Y."/>
            <person name="Hashimoto T."/>
        </authorList>
    </citation>
    <scope>NUCLEOTIDE SEQUENCE [LARGE SCALE GENOMIC DNA]</scope>
    <source>
        <strain evidence="1">NY0173</strain>
    </source>
</reference>
<dbReference type="AlphaFoldDB" id="A0A9K3D435"/>
<gene>
    <name evidence="1" type="ORF">KIPB_010979</name>
</gene>
<protein>
    <submittedName>
        <fullName evidence="1">Uncharacterized protein</fullName>
    </submittedName>
</protein>
<dbReference type="Proteomes" id="UP000265618">
    <property type="component" value="Unassembled WGS sequence"/>
</dbReference>
<dbReference type="EMBL" id="BDIP01004283">
    <property type="protein sequence ID" value="GIQ88674.1"/>
    <property type="molecule type" value="Genomic_DNA"/>
</dbReference>
<evidence type="ECO:0000313" key="1">
    <source>
        <dbReference type="EMBL" id="GIQ88674.1"/>
    </source>
</evidence>